<organism evidence="6 7">
    <name type="scientific">Cephalotrichum gorgonifer</name>
    <dbReference type="NCBI Taxonomy" id="2041049"/>
    <lineage>
        <taxon>Eukaryota</taxon>
        <taxon>Fungi</taxon>
        <taxon>Dikarya</taxon>
        <taxon>Ascomycota</taxon>
        <taxon>Pezizomycotina</taxon>
        <taxon>Sordariomycetes</taxon>
        <taxon>Hypocreomycetidae</taxon>
        <taxon>Microascales</taxon>
        <taxon>Microascaceae</taxon>
        <taxon>Cephalotrichum</taxon>
    </lineage>
</organism>
<gene>
    <name evidence="6" type="ORF">DNG_01392</name>
</gene>
<evidence type="ECO:0000256" key="1">
    <source>
        <dbReference type="ARBA" id="ARBA00022723"/>
    </source>
</evidence>
<dbReference type="InterPro" id="IPR019787">
    <property type="entry name" value="Znf_PHD-finger"/>
</dbReference>
<dbReference type="InterPro" id="IPR001965">
    <property type="entry name" value="Znf_PHD"/>
</dbReference>
<feature type="region of interest" description="Disordered" evidence="4">
    <location>
        <begin position="562"/>
        <end position="590"/>
    </location>
</feature>
<feature type="region of interest" description="Disordered" evidence="4">
    <location>
        <begin position="95"/>
        <end position="313"/>
    </location>
</feature>
<feature type="compositionally biased region" description="Acidic residues" evidence="4">
    <location>
        <begin position="362"/>
        <end position="372"/>
    </location>
</feature>
<dbReference type="Proteomes" id="UP001187682">
    <property type="component" value="Unassembled WGS sequence"/>
</dbReference>
<proteinExistence type="predicted"/>
<dbReference type="InterPro" id="IPR013083">
    <property type="entry name" value="Znf_RING/FYVE/PHD"/>
</dbReference>
<dbReference type="AlphaFoldDB" id="A0AAE8MSI6"/>
<evidence type="ECO:0000256" key="2">
    <source>
        <dbReference type="ARBA" id="ARBA00022771"/>
    </source>
</evidence>
<evidence type="ECO:0000256" key="3">
    <source>
        <dbReference type="ARBA" id="ARBA00022833"/>
    </source>
</evidence>
<evidence type="ECO:0000313" key="7">
    <source>
        <dbReference type="Proteomes" id="UP001187682"/>
    </source>
</evidence>
<evidence type="ECO:0000313" key="6">
    <source>
        <dbReference type="EMBL" id="SPN98345.1"/>
    </source>
</evidence>
<feature type="compositionally biased region" description="Polar residues" evidence="4">
    <location>
        <begin position="273"/>
        <end position="283"/>
    </location>
</feature>
<dbReference type="SMART" id="SM00249">
    <property type="entry name" value="PHD"/>
    <property type="match status" value="1"/>
</dbReference>
<reference evidence="6" key="1">
    <citation type="submission" date="2018-03" db="EMBL/GenBank/DDBJ databases">
        <authorList>
            <person name="Guldener U."/>
        </authorList>
    </citation>
    <scope>NUCLEOTIDE SEQUENCE</scope>
</reference>
<feature type="compositionally biased region" description="Polar residues" evidence="4">
    <location>
        <begin position="128"/>
        <end position="150"/>
    </location>
</feature>
<feature type="domain" description="Zinc finger PHD-type" evidence="5">
    <location>
        <begin position="501"/>
        <end position="549"/>
    </location>
</feature>
<evidence type="ECO:0000256" key="4">
    <source>
        <dbReference type="SAM" id="MobiDB-lite"/>
    </source>
</evidence>
<name>A0AAE8MSI6_9PEZI</name>
<feature type="region of interest" description="Disordered" evidence="4">
    <location>
        <begin position="327"/>
        <end position="443"/>
    </location>
</feature>
<feature type="compositionally biased region" description="Polar residues" evidence="4">
    <location>
        <begin position="175"/>
        <end position="189"/>
    </location>
</feature>
<feature type="compositionally biased region" description="Basic and acidic residues" evidence="4">
    <location>
        <begin position="411"/>
        <end position="422"/>
    </location>
</feature>
<dbReference type="GO" id="GO:0008270">
    <property type="term" value="F:zinc ion binding"/>
    <property type="evidence" value="ECO:0007669"/>
    <property type="project" value="UniProtKB-KW"/>
</dbReference>
<feature type="compositionally biased region" description="Basic and acidic residues" evidence="4">
    <location>
        <begin position="345"/>
        <end position="358"/>
    </location>
</feature>
<dbReference type="EMBL" id="ONZQ02000002">
    <property type="protein sequence ID" value="SPN98345.1"/>
    <property type="molecule type" value="Genomic_DNA"/>
</dbReference>
<dbReference type="InterPro" id="IPR011011">
    <property type="entry name" value="Znf_FYVE_PHD"/>
</dbReference>
<dbReference type="PROSITE" id="PS01359">
    <property type="entry name" value="ZF_PHD_1"/>
    <property type="match status" value="1"/>
</dbReference>
<comment type="caution">
    <text evidence="6">The sequence shown here is derived from an EMBL/GenBank/DDBJ whole genome shotgun (WGS) entry which is preliminary data.</text>
</comment>
<keyword evidence="2" id="KW-0863">Zinc-finger</keyword>
<evidence type="ECO:0000259" key="5">
    <source>
        <dbReference type="SMART" id="SM00249"/>
    </source>
</evidence>
<feature type="compositionally biased region" description="Low complexity" evidence="4">
    <location>
        <begin position="300"/>
        <end position="312"/>
    </location>
</feature>
<keyword evidence="7" id="KW-1185">Reference proteome</keyword>
<keyword evidence="3" id="KW-0862">Zinc</keyword>
<dbReference type="SUPFAM" id="SSF57903">
    <property type="entry name" value="FYVE/PHD zinc finger"/>
    <property type="match status" value="1"/>
</dbReference>
<dbReference type="Gene3D" id="3.30.40.10">
    <property type="entry name" value="Zinc/RING finger domain, C3HC4 (zinc finger)"/>
    <property type="match status" value="1"/>
</dbReference>
<keyword evidence="1" id="KW-0479">Metal-binding</keyword>
<feature type="compositionally biased region" description="Polar residues" evidence="4">
    <location>
        <begin position="97"/>
        <end position="115"/>
    </location>
</feature>
<sequence length="590" mass="63156">MQNDEGYGQQDFLGASQHADMAAFAIAQNDMFGYPMSAPVNTSPSFWDSSMAMSAMDLDFASHSAAASGVLFDTPAPSQQPTESYDWNASAALFHDPTTSSNIPPQPSNQENIQPASRKERLLAPRPSVTNSATQPVTSTAEPPTLSGTYPATADNGFVLSPGRGVDPGLLFSRPPSSDMNTHPFNPVSQPEIATASLASPPTLVPSNPASDSVKRSYSYKEPSRRGSREAASSPIKPTGPRAGLQRSFSENRGRRQLPVLAPAARPPAPQANGSGVASNRPQPRQAGRISPSRLHHRLSSLSSIPESSGGLRTRTSVKFTIDSRGRAHAETTVVVDEPGPSGIYRRDSRDSGSRSRIMESGSEDSDTDDEPIIIPSRNASFALPDPHKPVGSIFHNSGKKSPRMRSSFSFDDRNGRDRSHADDDESEAETVVNGGPGNGDATSELRKVVEDRQKRAANQRPSRFDSGGFTWAAGNIMSPTSVGDSSIPTPSTAPRHYRIRCVCHRNEPGGAIDAFMVQCEACELYLHGRCINITRRDMPPVYICAFCANTPNMRGGRLRDTALGGVGPSGHGHGHGSSPLSHKSFKSFR</sequence>
<dbReference type="Pfam" id="PF00628">
    <property type="entry name" value="PHD"/>
    <property type="match status" value="1"/>
</dbReference>
<dbReference type="InterPro" id="IPR019786">
    <property type="entry name" value="Zinc_finger_PHD-type_CS"/>
</dbReference>
<feature type="compositionally biased region" description="Polar residues" evidence="4">
    <location>
        <begin position="197"/>
        <end position="211"/>
    </location>
</feature>
<accession>A0AAE8MSI6</accession>
<protein>
    <recommendedName>
        <fullName evidence="5">Zinc finger PHD-type domain-containing protein</fullName>
    </recommendedName>
</protein>